<protein>
    <recommendedName>
        <fullName evidence="2">site-specific DNA-methyltransferase (adenine-specific)</fullName>
        <ecNumber evidence="2">2.1.1.72</ecNumber>
    </recommendedName>
</protein>
<dbReference type="InterPro" id="IPR003356">
    <property type="entry name" value="DNA_methylase_A-5"/>
</dbReference>
<name>A0ABN3WT08_9ACTN</name>
<accession>A0ABN3WT08</accession>
<dbReference type="InterPro" id="IPR051537">
    <property type="entry name" value="DNA_Adenine_Mtase"/>
</dbReference>
<evidence type="ECO:0000256" key="2">
    <source>
        <dbReference type="ARBA" id="ARBA00011900"/>
    </source>
</evidence>
<dbReference type="GO" id="GO:0008168">
    <property type="term" value="F:methyltransferase activity"/>
    <property type="evidence" value="ECO:0007669"/>
    <property type="project" value="UniProtKB-KW"/>
</dbReference>
<sequence>MNPPASSHIGPDQDLAKVLWSFADVLREDGVSGIEYVEQLACLIFLKLADEQSRRPLNPVKVTGYDAWAEIRWSAGEDQQQRYEQALDRLAYGPGNLGLLFRKAQNRIPDPAKLSRLIDLVDSYPWSGDGSPGRGAVFEALLARMTADTKTGAGQFFTPRPLIEAIVQCVQPGVGDTIIDPACGTGGFLTKSFEYLVEHFPPGVTPAERARLTAGAFSGTELVDATARLATMNLVLHGLTRADAQPLIAVGDALAQTPTRHATLVLTTPPFGRRSTIAGETYAYYRPDFWAETANRQLNFLQHVHSLLQVNGRAAVVVSDNVLFEGGAGEHVRRRLLDACDVHTLLRLPPGVFYTTGLKTNVLFFDKAAPRPDGRPSTKQLWVYDLRSHRPAPAKTTTLTSADYDDFVSAYRPGRPRSERVESRVFRSFSVEDLLARDRTNFDLLAADPPDDPFATAGPEADLHHMAQEIASELRSALEELTALTEALRPYGAHGDGPDLGPAT</sequence>
<evidence type="ECO:0000256" key="5">
    <source>
        <dbReference type="ARBA" id="ARBA00022691"/>
    </source>
</evidence>
<keyword evidence="5" id="KW-0949">S-adenosyl-L-methionine</keyword>
<evidence type="ECO:0000259" key="9">
    <source>
        <dbReference type="Pfam" id="PF12161"/>
    </source>
</evidence>
<dbReference type="EC" id="2.1.1.72" evidence="2"/>
<dbReference type="Gene3D" id="3.40.50.150">
    <property type="entry name" value="Vaccinia Virus protein VP39"/>
    <property type="match status" value="1"/>
</dbReference>
<dbReference type="Proteomes" id="UP001501423">
    <property type="component" value="Unassembled WGS sequence"/>
</dbReference>
<organism evidence="10 11">
    <name type="scientific">Streptomyces erythrogriseus</name>
    <dbReference type="NCBI Taxonomy" id="284027"/>
    <lineage>
        <taxon>Bacteria</taxon>
        <taxon>Bacillati</taxon>
        <taxon>Actinomycetota</taxon>
        <taxon>Actinomycetes</taxon>
        <taxon>Kitasatosporales</taxon>
        <taxon>Streptomycetaceae</taxon>
        <taxon>Streptomyces</taxon>
        <taxon>Streptomyces griseoincarnatus group</taxon>
    </lineage>
</organism>
<evidence type="ECO:0000256" key="1">
    <source>
        <dbReference type="ARBA" id="ARBA00006594"/>
    </source>
</evidence>
<dbReference type="Pfam" id="PF12161">
    <property type="entry name" value="HsdM_N"/>
    <property type="match status" value="1"/>
</dbReference>
<dbReference type="Gene3D" id="1.20.1260.30">
    <property type="match status" value="1"/>
</dbReference>
<evidence type="ECO:0000256" key="4">
    <source>
        <dbReference type="ARBA" id="ARBA00022679"/>
    </source>
</evidence>
<dbReference type="InterPro" id="IPR029063">
    <property type="entry name" value="SAM-dependent_MTases_sf"/>
</dbReference>
<dbReference type="RefSeq" id="WP_346089100.1">
    <property type="nucleotide sequence ID" value="NZ_BAAAVA010000025.1"/>
</dbReference>
<evidence type="ECO:0000256" key="3">
    <source>
        <dbReference type="ARBA" id="ARBA00022603"/>
    </source>
</evidence>
<reference evidence="10 11" key="1">
    <citation type="journal article" date="2019" name="Int. J. Syst. Evol. Microbiol.">
        <title>The Global Catalogue of Microorganisms (GCM) 10K type strain sequencing project: providing services to taxonomists for standard genome sequencing and annotation.</title>
        <authorList>
            <consortium name="The Broad Institute Genomics Platform"/>
            <consortium name="The Broad Institute Genome Sequencing Center for Infectious Disease"/>
            <person name="Wu L."/>
            <person name="Ma J."/>
        </authorList>
    </citation>
    <scope>NUCLEOTIDE SEQUENCE [LARGE SCALE GENOMIC DNA]</scope>
    <source>
        <strain evidence="10 11">JCM 9650</strain>
    </source>
</reference>
<feature type="domain" description="DNA methylase adenine-specific" evidence="8">
    <location>
        <begin position="135"/>
        <end position="413"/>
    </location>
</feature>
<gene>
    <name evidence="10" type="ORF">GCM10010478_26070</name>
</gene>
<evidence type="ECO:0000259" key="8">
    <source>
        <dbReference type="Pfam" id="PF02384"/>
    </source>
</evidence>
<dbReference type="PANTHER" id="PTHR42933:SF4">
    <property type="entry name" value="TYPE I RESTRICTION ENZYME ECOKI METHYLASE SUBUNIT"/>
    <property type="match status" value="1"/>
</dbReference>
<proteinExistence type="inferred from homology"/>
<evidence type="ECO:0000313" key="11">
    <source>
        <dbReference type="Proteomes" id="UP001501423"/>
    </source>
</evidence>
<dbReference type="SUPFAM" id="SSF53335">
    <property type="entry name" value="S-adenosyl-L-methionine-dependent methyltransferases"/>
    <property type="match status" value="1"/>
</dbReference>
<comment type="catalytic activity">
    <reaction evidence="7">
        <text>a 2'-deoxyadenosine in DNA + S-adenosyl-L-methionine = an N(6)-methyl-2'-deoxyadenosine in DNA + S-adenosyl-L-homocysteine + H(+)</text>
        <dbReference type="Rhea" id="RHEA:15197"/>
        <dbReference type="Rhea" id="RHEA-COMP:12418"/>
        <dbReference type="Rhea" id="RHEA-COMP:12419"/>
        <dbReference type="ChEBI" id="CHEBI:15378"/>
        <dbReference type="ChEBI" id="CHEBI:57856"/>
        <dbReference type="ChEBI" id="CHEBI:59789"/>
        <dbReference type="ChEBI" id="CHEBI:90615"/>
        <dbReference type="ChEBI" id="CHEBI:90616"/>
        <dbReference type="EC" id="2.1.1.72"/>
    </reaction>
</comment>
<evidence type="ECO:0000256" key="6">
    <source>
        <dbReference type="ARBA" id="ARBA00022747"/>
    </source>
</evidence>
<evidence type="ECO:0000313" key="10">
    <source>
        <dbReference type="EMBL" id="GAA2924373.1"/>
    </source>
</evidence>
<keyword evidence="11" id="KW-1185">Reference proteome</keyword>
<dbReference type="InterPro" id="IPR038333">
    <property type="entry name" value="T1MK-like_N_sf"/>
</dbReference>
<comment type="similarity">
    <text evidence="1">Belongs to the N(4)/N(6)-methyltransferase family.</text>
</comment>
<evidence type="ECO:0000256" key="7">
    <source>
        <dbReference type="ARBA" id="ARBA00047942"/>
    </source>
</evidence>
<keyword evidence="3 10" id="KW-0489">Methyltransferase</keyword>
<dbReference type="GO" id="GO:0032259">
    <property type="term" value="P:methylation"/>
    <property type="evidence" value="ECO:0007669"/>
    <property type="project" value="UniProtKB-KW"/>
</dbReference>
<dbReference type="EMBL" id="BAAAVA010000025">
    <property type="protein sequence ID" value="GAA2924373.1"/>
    <property type="molecule type" value="Genomic_DNA"/>
</dbReference>
<dbReference type="InterPro" id="IPR022749">
    <property type="entry name" value="D12N6_MeTrfase_N"/>
</dbReference>
<dbReference type="PRINTS" id="PR00507">
    <property type="entry name" value="N12N6MTFRASE"/>
</dbReference>
<keyword evidence="4" id="KW-0808">Transferase</keyword>
<dbReference type="Pfam" id="PF02384">
    <property type="entry name" value="N6_Mtase"/>
    <property type="match status" value="1"/>
</dbReference>
<keyword evidence="6" id="KW-0680">Restriction system</keyword>
<feature type="domain" description="N6 adenine-specific DNA methyltransferase N-terminal" evidence="9">
    <location>
        <begin position="15"/>
        <end position="56"/>
    </location>
</feature>
<dbReference type="PANTHER" id="PTHR42933">
    <property type="entry name" value="SLR6095 PROTEIN"/>
    <property type="match status" value="1"/>
</dbReference>
<comment type="caution">
    <text evidence="10">The sequence shown here is derived from an EMBL/GenBank/DDBJ whole genome shotgun (WGS) entry which is preliminary data.</text>
</comment>